<dbReference type="HAMAP" id="MF_00693">
    <property type="entry name" value="Transcrip_reg_TACO1"/>
    <property type="match status" value="1"/>
</dbReference>
<dbReference type="InterPro" id="IPR026564">
    <property type="entry name" value="Transcrip_reg_TACO1-like_dom3"/>
</dbReference>
<dbReference type="FunFam" id="1.10.10.200:FF:000002">
    <property type="entry name" value="Probable transcriptional regulatory protein CLM62_37755"/>
    <property type="match status" value="1"/>
</dbReference>
<dbReference type="NCBIfam" id="NF001030">
    <property type="entry name" value="PRK00110.1"/>
    <property type="match status" value="1"/>
</dbReference>
<dbReference type="InterPro" id="IPR002876">
    <property type="entry name" value="Transcrip_reg_TACO1-like"/>
</dbReference>
<evidence type="ECO:0000256" key="5">
    <source>
        <dbReference type="ARBA" id="ARBA00023163"/>
    </source>
</evidence>
<evidence type="ECO:0000256" key="6">
    <source>
        <dbReference type="HAMAP-Rule" id="MF_00693"/>
    </source>
</evidence>
<dbReference type="InterPro" id="IPR029072">
    <property type="entry name" value="YebC-like"/>
</dbReference>
<keyword evidence="4 6" id="KW-0238">DNA-binding</keyword>
<dbReference type="Gene3D" id="1.10.10.200">
    <property type="match status" value="1"/>
</dbReference>
<evidence type="ECO:0000256" key="2">
    <source>
        <dbReference type="ARBA" id="ARBA00022490"/>
    </source>
</evidence>
<proteinExistence type="inferred from homology"/>
<dbReference type="GO" id="GO:0006355">
    <property type="term" value="P:regulation of DNA-templated transcription"/>
    <property type="evidence" value="ECO:0007669"/>
    <property type="project" value="UniProtKB-UniRule"/>
</dbReference>
<accession>A0A9D1MYD6</accession>
<reference evidence="9" key="1">
    <citation type="submission" date="2020-10" db="EMBL/GenBank/DDBJ databases">
        <authorList>
            <person name="Gilroy R."/>
        </authorList>
    </citation>
    <scope>NUCLEOTIDE SEQUENCE</scope>
    <source>
        <strain evidence="9">CHK154-7741</strain>
    </source>
</reference>
<dbReference type="Pfam" id="PF01709">
    <property type="entry name" value="Transcrip_reg"/>
    <property type="match status" value="1"/>
</dbReference>
<sequence length="250" mass="27562">MSGHSKWSTIKHKKAKVDAQRGVAFQKYSREIIVAAKMGGGDPAANFRLRTAIEKAKAGGLPNDNIKRAIEKGCGAGASENYEELTYEGYGAGGVAVIVEAMTDNRNRTAGDIRSYFTKFNGNLGETGCVGWMFKDAGVVTFAKDDVDYEQLFNEAINAGADDFVDEDDEYKVITAPENFQIVVESLEKLGFKHSGAELTKLPQNTLEITDEKTAKMILLLMDKLEEHDDVQNVYSNFDIPDEVMEKVQI</sequence>
<comment type="caution">
    <text evidence="9">The sequence shown here is derived from an EMBL/GenBank/DDBJ whole genome shotgun (WGS) entry which is preliminary data.</text>
</comment>
<dbReference type="GO" id="GO:0005829">
    <property type="term" value="C:cytosol"/>
    <property type="evidence" value="ECO:0007669"/>
    <property type="project" value="TreeGrafter"/>
</dbReference>
<evidence type="ECO:0000256" key="1">
    <source>
        <dbReference type="ARBA" id="ARBA00008724"/>
    </source>
</evidence>
<evidence type="ECO:0000256" key="3">
    <source>
        <dbReference type="ARBA" id="ARBA00023015"/>
    </source>
</evidence>
<dbReference type="Proteomes" id="UP000886748">
    <property type="component" value="Unassembled WGS sequence"/>
</dbReference>
<gene>
    <name evidence="9" type="ORF">IAD26_01100</name>
</gene>
<dbReference type="NCBIfam" id="NF009044">
    <property type="entry name" value="PRK12378.1"/>
    <property type="match status" value="1"/>
</dbReference>
<dbReference type="Gene3D" id="3.30.70.980">
    <property type="match status" value="2"/>
</dbReference>
<dbReference type="AlphaFoldDB" id="A0A9D1MYD6"/>
<evidence type="ECO:0000259" key="7">
    <source>
        <dbReference type="Pfam" id="PF01709"/>
    </source>
</evidence>
<evidence type="ECO:0000313" key="10">
    <source>
        <dbReference type="Proteomes" id="UP000886748"/>
    </source>
</evidence>
<name>A0A9D1MYD6_9CLOT</name>
<dbReference type="PANTHER" id="PTHR12532:SF6">
    <property type="entry name" value="TRANSCRIPTIONAL REGULATORY PROTEIN YEBC-RELATED"/>
    <property type="match status" value="1"/>
</dbReference>
<evidence type="ECO:0000259" key="8">
    <source>
        <dbReference type="Pfam" id="PF20772"/>
    </source>
</evidence>
<dbReference type="GO" id="GO:0003677">
    <property type="term" value="F:DNA binding"/>
    <property type="evidence" value="ECO:0007669"/>
    <property type="project" value="UniProtKB-UniRule"/>
</dbReference>
<dbReference type="InterPro" id="IPR048300">
    <property type="entry name" value="TACO1_YebC-like_2nd/3rd_dom"/>
</dbReference>
<dbReference type="SUPFAM" id="SSF75625">
    <property type="entry name" value="YebC-like"/>
    <property type="match status" value="1"/>
</dbReference>
<evidence type="ECO:0000313" key="9">
    <source>
        <dbReference type="EMBL" id="HIU91710.1"/>
    </source>
</evidence>
<protein>
    <recommendedName>
        <fullName evidence="6">Probable transcriptional regulatory protein IAD26_01100</fullName>
    </recommendedName>
</protein>
<organism evidence="9 10">
    <name type="scientific">Candidatus Limenecus avicola</name>
    <dbReference type="NCBI Taxonomy" id="2840847"/>
    <lineage>
        <taxon>Bacteria</taxon>
        <taxon>Bacillati</taxon>
        <taxon>Bacillota</taxon>
        <taxon>Clostridia</taxon>
        <taxon>Eubacteriales</taxon>
        <taxon>Clostridiaceae</taxon>
        <taxon>Clostridiaceae incertae sedis</taxon>
        <taxon>Candidatus Limenecus</taxon>
    </lineage>
</organism>
<dbReference type="PANTHER" id="PTHR12532">
    <property type="entry name" value="TRANSLATIONAL ACTIVATOR OF CYTOCHROME C OXIDASE 1"/>
    <property type="match status" value="1"/>
</dbReference>
<feature type="domain" description="TACO1/YebC-like N-terminal" evidence="8">
    <location>
        <begin position="5"/>
        <end position="75"/>
    </location>
</feature>
<keyword evidence="3 6" id="KW-0805">Transcription regulation</keyword>
<comment type="similarity">
    <text evidence="1 6">Belongs to the TACO1 family.</text>
</comment>
<reference evidence="9" key="2">
    <citation type="journal article" date="2021" name="PeerJ">
        <title>Extensive microbial diversity within the chicken gut microbiome revealed by metagenomics and culture.</title>
        <authorList>
            <person name="Gilroy R."/>
            <person name="Ravi A."/>
            <person name="Getino M."/>
            <person name="Pursley I."/>
            <person name="Horton D.L."/>
            <person name="Alikhan N.F."/>
            <person name="Baker D."/>
            <person name="Gharbi K."/>
            <person name="Hall N."/>
            <person name="Watson M."/>
            <person name="Adriaenssens E.M."/>
            <person name="Foster-Nyarko E."/>
            <person name="Jarju S."/>
            <person name="Secka A."/>
            <person name="Antonio M."/>
            <person name="Oren A."/>
            <person name="Chaudhuri R.R."/>
            <person name="La Ragione R."/>
            <person name="Hildebrand F."/>
            <person name="Pallen M.J."/>
        </authorList>
    </citation>
    <scope>NUCLEOTIDE SEQUENCE</scope>
    <source>
        <strain evidence="9">CHK154-7741</strain>
    </source>
</reference>
<dbReference type="InterPro" id="IPR049083">
    <property type="entry name" value="TACO1_YebC_N"/>
</dbReference>
<keyword evidence="5 6" id="KW-0804">Transcription</keyword>
<keyword evidence="2 6" id="KW-0963">Cytoplasm</keyword>
<feature type="domain" description="TACO1/YebC-like second and third" evidence="7">
    <location>
        <begin position="82"/>
        <end position="238"/>
    </location>
</feature>
<comment type="subcellular location">
    <subcellularLocation>
        <location evidence="6">Cytoplasm</location>
    </subcellularLocation>
</comment>
<evidence type="ECO:0000256" key="4">
    <source>
        <dbReference type="ARBA" id="ARBA00023125"/>
    </source>
</evidence>
<dbReference type="InterPro" id="IPR017856">
    <property type="entry name" value="Integrase-like_N"/>
</dbReference>
<dbReference type="EMBL" id="DVOD01000009">
    <property type="protein sequence ID" value="HIU91710.1"/>
    <property type="molecule type" value="Genomic_DNA"/>
</dbReference>
<dbReference type="NCBIfam" id="TIGR01033">
    <property type="entry name" value="YebC/PmpR family DNA-binding transcriptional regulator"/>
    <property type="match status" value="1"/>
</dbReference>
<dbReference type="Pfam" id="PF20772">
    <property type="entry name" value="TACO1_YebC_N"/>
    <property type="match status" value="1"/>
</dbReference>